<proteinExistence type="predicted"/>
<comment type="caution">
    <text evidence="1">The sequence shown here is derived from an EMBL/GenBank/DDBJ whole genome shotgun (WGS) entry which is preliminary data.</text>
</comment>
<dbReference type="RefSeq" id="WP_116975200.1">
    <property type="nucleotide sequence ID" value="NZ_QPMM01000003.1"/>
</dbReference>
<sequence>MSNFTLSVLSTLCLVTKGDIKQQEELSLSREEQANFEDTKTALNTLYSAPRATTLQQIFDYAANKQNGEEK</sequence>
<gene>
    <name evidence="1" type="ORF">DVR12_08265</name>
</gene>
<evidence type="ECO:0000313" key="2">
    <source>
        <dbReference type="Proteomes" id="UP000260644"/>
    </source>
</evidence>
<dbReference type="EMBL" id="QPMM01000003">
    <property type="protein sequence ID" value="RFS23874.1"/>
    <property type="molecule type" value="Genomic_DNA"/>
</dbReference>
<dbReference type="Proteomes" id="UP000260644">
    <property type="component" value="Unassembled WGS sequence"/>
</dbReference>
<evidence type="ECO:0000313" key="1">
    <source>
        <dbReference type="EMBL" id="RFS23874.1"/>
    </source>
</evidence>
<keyword evidence="2" id="KW-1185">Reference proteome</keyword>
<reference evidence="1 2" key="1">
    <citation type="submission" date="2018-07" db="EMBL/GenBank/DDBJ databases">
        <title>Chitinophaga K2CV101002-2 sp. nov., isolated from a monsoon evergreen broad-leaved forest soil.</title>
        <authorList>
            <person name="Lv Y."/>
        </authorList>
    </citation>
    <scope>NUCLEOTIDE SEQUENCE [LARGE SCALE GENOMIC DNA]</scope>
    <source>
        <strain evidence="1 2">GDMCC 1.1288</strain>
    </source>
</reference>
<dbReference type="AlphaFoldDB" id="A0A3E1YCW8"/>
<name>A0A3E1YCW8_9BACT</name>
<dbReference type="OrthoDB" id="679366at2"/>
<organism evidence="1 2">
    <name type="scientific">Chitinophaga silvatica</name>
    <dbReference type="NCBI Taxonomy" id="2282649"/>
    <lineage>
        <taxon>Bacteria</taxon>
        <taxon>Pseudomonadati</taxon>
        <taxon>Bacteroidota</taxon>
        <taxon>Chitinophagia</taxon>
        <taxon>Chitinophagales</taxon>
        <taxon>Chitinophagaceae</taxon>
        <taxon>Chitinophaga</taxon>
    </lineage>
</organism>
<accession>A0A3E1YCW8</accession>
<protein>
    <submittedName>
        <fullName evidence="1">Uncharacterized protein</fullName>
    </submittedName>
</protein>